<dbReference type="RefSeq" id="WP_133849998.1">
    <property type="nucleotide sequence ID" value="NZ_SNXZ01000002.1"/>
</dbReference>
<protein>
    <recommendedName>
        <fullName evidence="2">DUF6973 domain-containing protein</fullName>
    </recommendedName>
</protein>
<dbReference type="Pfam" id="PF22322">
    <property type="entry name" value="DUF6973"/>
    <property type="match status" value="1"/>
</dbReference>
<dbReference type="AlphaFoldDB" id="A0A4R6SHW8"/>
<dbReference type="EMBL" id="SNXZ01000002">
    <property type="protein sequence ID" value="TDQ01415.1"/>
    <property type="molecule type" value="Genomic_DNA"/>
</dbReference>
<feature type="region of interest" description="Disordered" evidence="1">
    <location>
        <begin position="203"/>
        <end position="243"/>
    </location>
</feature>
<accession>A0A4R6SHW8</accession>
<evidence type="ECO:0000313" key="4">
    <source>
        <dbReference type="Proteomes" id="UP000295444"/>
    </source>
</evidence>
<evidence type="ECO:0000259" key="2">
    <source>
        <dbReference type="Pfam" id="PF22322"/>
    </source>
</evidence>
<dbReference type="Proteomes" id="UP000295444">
    <property type="component" value="Unassembled WGS sequence"/>
</dbReference>
<evidence type="ECO:0000256" key="1">
    <source>
        <dbReference type="SAM" id="MobiDB-lite"/>
    </source>
</evidence>
<feature type="domain" description="DUF6973" evidence="2">
    <location>
        <begin position="90"/>
        <end position="190"/>
    </location>
</feature>
<sequence>MDAAQLVHSYSATIQRTHDDLVAKAGAPGDDARQRQNELLAKYQVRPDETTKWPGWPLSMAQTPVELTKAEAAMLDNLFARQGVSGLQRFKSIKEEAERAAKGAFGGQGRLDGHADSFRHAYWNALMTQEYGEPWANQFATSHERYPDNNPIPVAMDLHNNEVGRQIALAHPNATTDEMKGLIDQAVRDGRMLVIDKNDMLVPSNTVAPGDTRVSDDAHPWPTDNPQRGDDTDPGAPNASPGY</sequence>
<organism evidence="3 4">
    <name type="scientific">Labedaea rhizosphaerae</name>
    <dbReference type="NCBI Taxonomy" id="598644"/>
    <lineage>
        <taxon>Bacteria</taxon>
        <taxon>Bacillati</taxon>
        <taxon>Actinomycetota</taxon>
        <taxon>Actinomycetes</taxon>
        <taxon>Pseudonocardiales</taxon>
        <taxon>Pseudonocardiaceae</taxon>
        <taxon>Labedaea</taxon>
    </lineage>
</organism>
<dbReference type="OrthoDB" id="1187707at2"/>
<keyword evidence="4" id="KW-1185">Reference proteome</keyword>
<reference evidence="3 4" key="1">
    <citation type="submission" date="2019-03" db="EMBL/GenBank/DDBJ databases">
        <title>Genomic Encyclopedia of Type Strains, Phase IV (KMG-IV): sequencing the most valuable type-strain genomes for metagenomic binning, comparative biology and taxonomic classification.</title>
        <authorList>
            <person name="Goeker M."/>
        </authorList>
    </citation>
    <scope>NUCLEOTIDE SEQUENCE [LARGE SCALE GENOMIC DNA]</scope>
    <source>
        <strain evidence="3 4">DSM 45361</strain>
    </source>
</reference>
<gene>
    <name evidence="3" type="ORF">EV186_1021283</name>
</gene>
<dbReference type="InterPro" id="IPR054246">
    <property type="entry name" value="DUF6973"/>
</dbReference>
<proteinExistence type="predicted"/>
<name>A0A4R6SHW8_LABRH</name>
<comment type="caution">
    <text evidence="3">The sequence shown here is derived from an EMBL/GenBank/DDBJ whole genome shotgun (WGS) entry which is preliminary data.</text>
</comment>
<evidence type="ECO:0000313" key="3">
    <source>
        <dbReference type="EMBL" id="TDQ01415.1"/>
    </source>
</evidence>